<dbReference type="PaxDb" id="4577-GRMZM2G054591_P01"/>
<feature type="compositionally biased region" description="Basic and acidic residues" evidence="1">
    <location>
        <begin position="80"/>
        <end position="99"/>
    </location>
</feature>
<reference evidence="2" key="1">
    <citation type="submission" date="2015-12" db="EMBL/GenBank/DDBJ databases">
        <title>Update maize B73 reference genome by single molecule sequencing technologies.</title>
        <authorList>
            <consortium name="Maize Genome Sequencing Project"/>
            <person name="Ware D."/>
        </authorList>
    </citation>
    <scope>NUCLEOTIDE SEQUENCE</scope>
    <source>
        <tissue evidence="2">Seedling</tissue>
    </source>
</reference>
<proteinExistence type="predicted"/>
<sequence>MATTAFLSPPKLSLPGRRFASARTAGRVRVPPARAQEQQQQVVVVVEEEEAEVASVPPPPQSAEEQAQARKGDAAAAGGEQEHEPRVRRAVAEQHDAARAHLRGVHRPGDERVRPDADGQADAHAGPAAQDEFP</sequence>
<evidence type="ECO:0000256" key="1">
    <source>
        <dbReference type="SAM" id="MobiDB-lite"/>
    </source>
</evidence>
<dbReference type="AlphaFoldDB" id="K7U5H2"/>
<name>K7U5H2_MAIZE</name>
<feature type="region of interest" description="Disordered" evidence="1">
    <location>
        <begin position="1"/>
        <end position="134"/>
    </location>
</feature>
<feature type="compositionally biased region" description="Low complexity" evidence="1">
    <location>
        <begin position="29"/>
        <end position="45"/>
    </location>
</feature>
<dbReference type="HOGENOM" id="CLU_1899238_0_0_1"/>
<accession>K7U5H2</accession>
<evidence type="ECO:0000313" key="2">
    <source>
        <dbReference type="EMBL" id="AQK45150.1"/>
    </source>
</evidence>
<dbReference type="EMBL" id="CM000786">
    <property type="protein sequence ID" value="AQK45150.1"/>
    <property type="molecule type" value="Genomic_DNA"/>
</dbReference>
<protein>
    <submittedName>
        <fullName evidence="2">NAD(P)H-quinone oxidoreductase subunit M chloroplastic</fullName>
    </submittedName>
</protein>
<organism evidence="2">
    <name type="scientific">Zea mays</name>
    <name type="common">Maize</name>
    <dbReference type="NCBI Taxonomy" id="4577"/>
    <lineage>
        <taxon>Eukaryota</taxon>
        <taxon>Viridiplantae</taxon>
        <taxon>Streptophyta</taxon>
        <taxon>Embryophyta</taxon>
        <taxon>Tracheophyta</taxon>
        <taxon>Spermatophyta</taxon>
        <taxon>Magnoliopsida</taxon>
        <taxon>Liliopsida</taxon>
        <taxon>Poales</taxon>
        <taxon>Poaceae</taxon>
        <taxon>PACMAD clade</taxon>
        <taxon>Panicoideae</taxon>
        <taxon>Andropogonodae</taxon>
        <taxon>Andropogoneae</taxon>
        <taxon>Tripsacinae</taxon>
        <taxon>Zea</taxon>
    </lineage>
</organism>
<gene>
    <name evidence="2" type="ORF">ZEAMMB73_Zm00001d025952</name>
</gene>
<feature type="compositionally biased region" description="Basic and acidic residues" evidence="1">
    <location>
        <begin position="107"/>
        <end position="117"/>
    </location>
</feature>